<organism evidence="12 13">
    <name type="scientific">Megalops atlanticus</name>
    <name type="common">Tarpon</name>
    <name type="synonym">Clupea gigantea</name>
    <dbReference type="NCBI Taxonomy" id="7932"/>
    <lineage>
        <taxon>Eukaryota</taxon>
        <taxon>Metazoa</taxon>
        <taxon>Chordata</taxon>
        <taxon>Craniata</taxon>
        <taxon>Vertebrata</taxon>
        <taxon>Euteleostomi</taxon>
        <taxon>Actinopterygii</taxon>
        <taxon>Neopterygii</taxon>
        <taxon>Teleostei</taxon>
        <taxon>Elopiformes</taxon>
        <taxon>Megalopidae</taxon>
        <taxon>Megalops</taxon>
    </lineage>
</organism>
<dbReference type="InterPro" id="IPR048668">
    <property type="entry name" value="IL3RB_N"/>
</dbReference>
<protein>
    <recommendedName>
        <fullName evidence="11">Fibronectin type-III domain-containing protein</fullName>
    </recommendedName>
</protein>
<feature type="region of interest" description="Disordered" evidence="8">
    <location>
        <begin position="717"/>
        <end position="745"/>
    </location>
</feature>
<evidence type="ECO:0000313" key="13">
    <source>
        <dbReference type="Proteomes" id="UP001046870"/>
    </source>
</evidence>
<dbReference type="Proteomes" id="UP001046870">
    <property type="component" value="Chromosome 19"/>
</dbReference>
<evidence type="ECO:0000256" key="4">
    <source>
        <dbReference type="ARBA" id="ARBA00022989"/>
    </source>
</evidence>
<feature type="transmembrane region" description="Helical" evidence="9">
    <location>
        <begin position="442"/>
        <end position="462"/>
    </location>
</feature>
<evidence type="ECO:0000256" key="7">
    <source>
        <dbReference type="ARBA" id="ARBA00023180"/>
    </source>
</evidence>
<evidence type="ECO:0000256" key="1">
    <source>
        <dbReference type="ARBA" id="ARBA00004479"/>
    </source>
</evidence>
<feature type="domain" description="Fibronectin type-III" evidence="11">
    <location>
        <begin position="329"/>
        <end position="435"/>
    </location>
</feature>
<evidence type="ECO:0000256" key="3">
    <source>
        <dbReference type="ARBA" id="ARBA00022729"/>
    </source>
</evidence>
<dbReference type="InterPro" id="IPR013783">
    <property type="entry name" value="Ig-like_fold"/>
</dbReference>
<comment type="subcellular location">
    <subcellularLocation>
        <location evidence="1">Membrane</location>
        <topology evidence="1">Single-pass type I membrane protein</topology>
    </subcellularLocation>
</comment>
<dbReference type="PANTHER" id="PTHR23037">
    <property type="entry name" value="CYTOKINE RECEPTOR"/>
    <property type="match status" value="1"/>
</dbReference>
<dbReference type="AlphaFoldDB" id="A0A9D3PHE7"/>
<evidence type="ECO:0000259" key="11">
    <source>
        <dbReference type="PROSITE" id="PS50853"/>
    </source>
</evidence>
<feature type="compositionally biased region" description="Polar residues" evidence="8">
    <location>
        <begin position="630"/>
        <end position="640"/>
    </location>
</feature>
<proteinExistence type="predicted"/>
<evidence type="ECO:0000256" key="5">
    <source>
        <dbReference type="ARBA" id="ARBA00023136"/>
    </source>
</evidence>
<keyword evidence="5 9" id="KW-0472">Membrane</keyword>
<dbReference type="GO" id="GO:0009897">
    <property type="term" value="C:external side of plasma membrane"/>
    <property type="evidence" value="ECO:0007669"/>
    <property type="project" value="TreeGrafter"/>
</dbReference>
<feature type="region of interest" description="Disordered" evidence="8">
    <location>
        <begin position="602"/>
        <end position="664"/>
    </location>
</feature>
<accession>A0A9D3PHE7</accession>
<reference evidence="12" key="1">
    <citation type="submission" date="2021-01" db="EMBL/GenBank/DDBJ databases">
        <authorList>
            <person name="Zahm M."/>
            <person name="Roques C."/>
            <person name="Cabau C."/>
            <person name="Klopp C."/>
            <person name="Donnadieu C."/>
            <person name="Jouanno E."/>
            <person name="Lampietro C."/>
            <person name="Louis A."/>
            <person name="Herpin A."/>
            <person name="Echchiki A."/>
            <person name="Berthelot C."/>
            <person name="Parey E."/>
            <person name="Roest-Crollius H."/>
            <person name="Braasch I."/>
            <person name="Postlethwait J."/>
            <person name="Bobe J."/>
            <person name="Montfort J."/>
            <person name="Bouchez O."/>
            <person name="Begum T."/>
            <person name="Mejri S."/>
            <person name="Adams A."/>
            <person name="Chen W.-J."/>
            <person name="Guiguen Y."/>
        </authorList>
    </citation>
    <scope>NUCLEOTIDE SEQUENCE</scope>
    <source>
        <strain evidence="12">YG-15Mar2019-1</strain>
        <tissue evidence="12">Brain</tissue>
    </source>
</reference>
<evidence type="ECO:0000256" key="6">
    <source>
        <dbReference type="ARBA" id="ARBA00023170"/>
    </source>
</evidence>
<dbReference type="Gene3D" id="2.60.40.10">
    <property type="entry name" value="Immunoglobulins"/>
    <property type="match status" value="4"/>
</dbReference>
<evidence type="ECO:0000313" key="12">
    <source>
        <dbReference type="EMBL" id="KAG7460078.1"/>
    </source>
</evidence>
<dbReference type="InterPro" id="IPR003961">
    <property type="entry name" value="FN3_dom"/>
</dbReference>
<sequence length="745" mass="82472">MPLPWALCVAAFPLLALASDAEICTAHSTNMTYTSPVLESLQCLNDYKTHIRCSWIESGERSAEAWFHLYHRTDQQIESLCVPYGQPVKQADGHLVHCQINTTLFAFGIEDTFFFKTPCPPPLSKKVNLSEHVRVRPPQNLSERAVDGGGRVLTWQNPYPPQSNCTKINYQVNYRRLGQDWMEKAVSGLGLKIEAESLVPGCRYEARVRARKGQGLWSEWSPLVEWHTENVSVSGPSNLQCVFDGETRVSCSWELKRDLAQFITYNLSYTTDQNSQSQWCSDVVSSATPGDPVLRFSCSFSVSGSWAEPEVNLVPAYNTKVIPAHEHVEPSPPDGVQVKEKGQDWVLTWTASSQKEIVPVSYQVCYWSDDNQENVKFHNLSEGESSFVIHGSSLLPSTRYKAQVRSLIAPRSSYKHHSGPPSECTPQVEWTTPPASWSTTTIIYIFISVLVAMVFVGLYIALPACHRRIILWQVSVPSPLKSKVLEEIMKRSPNSRPTLQKEDEKTRICSVQVLDKDQLQCFSEGCCHPMGLTITSDNGPFQCMSKQGRDAAFQPEGLNHSDSLCVAQAKEPCLSFSGPYIFCSTCSLPQCGKADSHMEDNAFGSSSSQVISPSPSQTNAGYVELPESPCSLSEASARMSSQERDTRLNGYIDDPCTVKGDPRPEPVAELPDCDPPAYTPGPLPFPTVLLQGALESGHLPDSEAVDWDMAYPSTSTAMLKGKGKGGGERREVSDYVRLSEPFCTP</sequence>
<keyword evidence="2 9" id="KW-0812">Transmembrane</keyword>
<feature type="domain" description="Fibronectin type-III" evidence="11">
    <location>
        <begin position="137"/>
        <end position="231"/>
    </location>
</feature>
<keyword evidence="7" id="KW-0325">Glycoprotein</keyword>
<dbReference type="Pfam" id="PF00041">
    <property type="entry name" value="fn3"/>
    <property type="match status" value="1"/>
</dbReference>
<name>A0A9D3PHE7_MEGAT</name>
<dbReference type="OrthoDB" id="8906725at2759"/>
<comment type="caution">
    <text evidence="12">The sequence shown here is derived from an EMBL/GenBank/DDBJ whole genome shotgun (WGS) entry which is preliminary data.</text>
</comment>
<evidence type="ECO:0000256" key="2">
    <source>
        <dbReference type="ARBA" id="ARBA00022692"/>
    </source>
</evidence>
<feature type="signal peptide" evidence="10">
    <location>
        <begin position="1"/>
        <end position="18"/>
    </location>
</feature>
<dbReference type="GO" id="GO:0004896">
    <property type="term" value="F:cytokine receptor activity"/>
    <property type="evidence" value="ECO:0007669"/>
    <property type="project" value="TreeGrafter"/>
</dbReference>
<feature type="compositionally biased region" description="Basic and acidic residues" evidence="8">
    <location>
        <begin position="725"/>
        <end position="734"/>
    </location>
</feature>
<dbReference type="InterPro" id="IPR036116">
    <property type="entry name" value="FN3_sf"/>
</dbReference>
<dbReference type="CDD" id="cd00063">
    <property type="entry name" value="FN3"/>
    <property type="match status" value="2"/>
</dbReference>
<feature type="compositionally biased region" description="Low complexity" evidence="8">
    <location>
        <begin position="605"/>
        <end position="617"/>
    </location>
</feature>
<keyword evidence="6" id="KW-0675">Receptor</keyword>
<gene>
    <name evidence="12" type="ORF">MATL_G00217490</name>
</gene>
<dbReference type="SUPFAM" id="SSF49265">
    <property type="entry name" value="Fibronectin type III"/>
    <property type="match status" value="4"/>
</dbReference>
<dbReference type="EMBL" id="JAFDVH010000019">
    <property type="protein sequence ID" value="KAG7460078.1"/>
    <property type="molecule type" value="Genomic_DNA"/>
</dbReference>
<evidence type="ECO:0000256" key="8">
    <source>
        <dbReference type="SAM" id="MobiDB-lite"/>
    </source>
</evidence>
<dbReference type="PROSITE" id="PS50853">
    <property type="entry name" value="FN3"/>
    <property type="match status" value="2"/>
</dbReference>
<feature type="chain" id="PRO_5038647111" description="Fibronectin type-III domain-containing protein" evidence="10">
    <location>
        <begin position="19"/>
        <end position="745"/>
    </location>
</feature>
<keyword evidence="3 10" id="KW-0732">Signal</keyword>
<keyword evidence="13" id="KW-1185">Reference proteome</keyword>
<evidence type="ECO:0000256" key="10">
    <source>
        <dbReference type="SAM" id="SignalP"/>
    </source>
</evidence>
<keyword evidence="4 9" id="KW-1133">Transmembrane helix</keyword>
<dbReference type="Pfam" id="PF21460">
    <property type="entry name" value="IL3Rb_N"/>
    <property type="match status" value="1"/>
</dbReference>
<evidence type="ECO:0000256" key="9">
    <source>
        <dbReference type="SAM" id="Phobius"/>
    </source>
</evidence>
<dbReference type="PANTHER" id="PTHR23037:SF41">
    <property type="entry name" value="COLONY STIMULATING FACTOR 2 RECEPTOR, BETA, LOW-AFFINITY (GRANULOCYTE-MACROPHAGE) PRECURSOR"/>
    <property type="match status" value="1"/>
</dbReference>
<dbReference type="SMART" id="SM00060">
    <property type="entry name" value="FN3"/>
    <property type="match status" value="2"/>
</dbReference>